<dbReference type="RefSeq" id="WP_060779563.1">
    <property type="nucleotide sequence ID" value="NZ_CP022353.1"/>
</dbReference>
<sequence>MTTAWLPDLVMMEDYNHNWEQYLAAIYSFFEADFVHSKPEFQGRRLGLKRYPEYDGKSATFWHMTSTGDDETERVPDFRRCERIRWPRPIIENDQHESLKVWTEPKGKNQRVHIWCEEEGYLVVLDDRGEYILPWTAFYIEREHQRKKYNKRWEKYKDK</sequence>
<evidence type="ECO:0008006" key="3">
    <source>
        <dbReference type="Google" id="ProtNLM"/>
    </source>
</evidence>
<dbReference type="Proteomes" id="UP000198371">
    <property type="component" value="Chromosome 1"/>
</dbReference>
<dbReference type="EMBL" id="CP022353">
    <property type="protein sequence ID" value="ASK55750.1"/>
    <property type="molecule type" value="Genomic_DNA"/>
</dbReference>
<evidence type="ECO:0000313" key="2">
    <source>
        <dbReference type="Proteomes" id="UP000198371"/>
    </source>
</evidence>
<dbReference type="AlphaFoldDB" id="A0AAU8WVE8"/>
<reference evidence="2" key="1">
    <citation type="journal article" date="2017" name="Genome Announc.">
        <title>Complete Genome Sequence of Vibrio sp. Strain 2521-89, a Close Relative of Vibrio cholerae Isolated from Lake Water in New Mexico, USA.</title>
        <authorList>
            <person name="Liang K."/>
            <person name="Orata F.D."/>
            <person name="Winkjer N.S."/>
            <person name="Rowe L.A."/>
            <person name="Tarr C.L."/>
            <person name="Boucher Y."/>
        </authorList>
    </citation>
    <scope>NUCLEOTIDE SEQUENCE [LARGE SCALE GENOMIC DNA]</scope>
    <source>
        <strain evidence="2">2521-89</strain>
    </source>
</reference>
<dbReference type="KEGG" id="vti:CEQ48_13515"/>
<protein>
    <recommendedName>
        <fullName evidence="3">Oxidoreductase</fullName>
    </recommendedName>
</protein>
<evidence type="ECO:0000313" key="1">
    <source>
        <dbReference type="EMBL" id="ASK55750.1"/>
    </source>
</evidence>
<organism evidence="1 2">
    <name type="scientific">Vibrio tarriae</name>
    <dbReference type="NCBI Taxonomy" id="2014742"/>
    <lineage>
        <taxon>Bacteria</taxon>
        <taxon>Pseudomonadati</taxon>
        <taxon>Pseudomonadota</taxon>
        <taxon>Gammaproteobacteria</taxon>
        <taxon>Vibrionales</taxon>
        <taxon>Vibrionaceae</taxon>
        <taxon>Vibrio</taxon>
    </lineage>
</organism>
<name>A0AAU8WVE8_9VIBR</name>
<keyword evidence="2" id="KW-1185">Reference proteome</keyword>
<proteinExistence type="predicted"/>
<gene>
    <name evidence="1" type="ORF">CEQ48_13515</name>
</gene>
<reference evidence="1 2" key="2">
    <citation type="submission" date="2017-06" db="EMBL/GenBank/DDBJ databases">
        <title>Complete genome sequence of Vibrio sp. 2521-89, a close relative of Vibrio cholerae isolated from lake water in New Mexico, USA.</title>
        <authorList>
            <person name="Liang K."/>
            <person name="Orata F.D."/>
            <person name="Winkjer N.S."/>
            <person name="Tarr C.L."/>
            <person name="Boucher Y."/>
        </authorList>
    </citation>
    <scope>NUCLEOTIDE SEQUENCE [LARGE SCALE GENOMIC DNA]</scope>
    <source>
        <strain evidence="1 2">2521-89</strain>
    </source>
</reference>
<accession>A0AAU8WVE8</accession>